<evidence type="ECO:0000313" key="2">
    <source>
        <dbReference type="EMBL" id="SCO86646.1"/>
    </source>
</evidence>
<organism evidence="2 3">
    <name type="scientific">Fusarium oxysporum</name>
    <name type="common">Fusarium vascular wilt</name>
    <dbReference type="NCBI Taxonomy" id="5507"/>
    <lineage>
        <taxon>Eukaryota</taxon>
        <taxon>Fungi</taxon>
        <taxon>Dikarya</taxon>
        <taxon>Ascomycota</taxon>
        <taxon>Pezizomycotina</taxon>
        <taxon>Sordariomycetes</taxon>
        <taxon>Hypocreomycetidae</taxon>
        <taxon>Hypocreales</taxon>
        <taxon>Nectriaceae</taxon>
        <taxon>Fusarium</taxon>
        <taxon>Fusarium oxysporum species complex</taxon>
    </lineage>
</organism>
<dbReference type="VEuPathDB" id="FungiDB:FOZG_08989"/>
<reference evidence="3" key="1">
    <citation type="submission" date="2016-09" db="EMBL/GenBank/DDBJ databases">
        <authorList>
            <person name="Guldener U."/>
        </authorList>
    </citation>
    <scope>NUCLEOTIDE SEQUENCE [LARGE SCALE GENOMIC DNA]</scope>
    <source>
        <strain evidence="3">V64-1</strain>
    </source>
</reference>
<dbReference type="Proteomes" id="UP000219369">
    <property type="component" value="Unassembled WGS sequence"/>
</dbReference>
<dbReference type="EMBL" id="FMJY01000006">
    <property type="protein sequence ID" value="SCO86646.1"/>
    <property type="molecule type" value="Genomic_DNA"/>
</dbReference>
<sequence>MEPGPELVGAPLSNDDRERPKGLWTNKSTCIINPAIIGIVLGSGNWSLDSQMTIPMPARLRELVDLVSNADPFAGSRRIAGDRPASTSLWPKKTTSGSNFDHKTTTAIFLLGMPGLRFSRSVCTWTPGEGLQKPTE</sequence>
<evidence type="ECO:0000313" key="3">
    <source>
        <dbReference type="Proteomes" id="UP000219369"/>
    </source>
</evidence>
<evidence type="ECO:0000256" key="1">
    <source>
        <dbReference type="SAM" id="MobiDB-lite"/>
    </source>
</evidence>
<protein>
    <submittedName>
        <fullName evidence="2">Uncharacterized protein</fullName>
    </submittedName>
</protein>
<proteinExistence type="predicted"/>
<dbReference type="AlphaFoldDB" id="A0A2H3TTN3"/>
<dbReference type="OrthoDB" id="10432193at2759"/>
<feature type="region of interest" description="Disordered" evidence="1">
    <location>
        <begin position="1"/>
        <end position="20"/>
    </location>
</feature>
<name>A0A2H3TTN3_FUSOX</name>
<gene>
    <name evidence="2" type="ORF">FRV6_10773</name>
</gene>
<dbReference type="VEuPathDB" id="FungiDB:FOIG_02092"/>
<accession>A0A2H3TTN3</accession>